<evidence type="ECO:0000313" key="9">
    <source>
        <dbReference type="Proteomes" id="UP000266188"/>
    </source>
</evidence>
<evidence type="ECO:0000256" key="2">
    <source>
        <dbReference type="ARBA" id="ARBA00022969"/>
    </source>
</evidence>
<evidence type="ECO:0000256" key="6">
    <source>
        <dbReference type="SAM" id="MobiDB-lite"/>
    </source>
</evidence>
<dbReference type="InterPro" id="IPR038491">
    <property type="entry name" value="Velvet_dom_sf"/>
</dbReference>
<evidence type="ECO:0000256" key="3">
    <source>
        <dbReference type="ARBA" id="ARBA00023015"/>
    </source>
</evidence>
<keyword evidence="4" id="KW-0804">Transcription</keyword>
<feature type="domain" description="Velvet" evidence="7">
    <location>
        <begin position="221"/>
        <end position="280"/>
    </location>
</feature>
<gene>
    <name evidence="8" type="ORF">PHISCL_10095</name>
</gene>
<feature type="compositionally biased region" description="Polar residues" evidence="6">
    <location>
        <begin position="135"/>
        <end position="146"/>
    </location>
</feature>
<feature type="non-terminal residue" evidence="8">
    <location>
        <position position="280"/>
    </location>
</feature>
<feature type="compositionally biased region" description="Low complexity" evidence="6">
    <location>
        <begin position="99"/>
        <end position="110"/>
    </location>
</feature>
<keyword evidence="5" id="KW-0539">Nucleus</keyword>
<comment type="subcellular location">
    <subcellularLocation>
        <location evidence="1">Nucleus</location>
    </subcellularLocation>
</comment>
<feature type="compositionally biased region" description="Low complexity" evidence="6">
    <location>
        <begin position="162"/>
        <end position="180"/>
    </location>
</feature>
<name>A0A3A2Z8F0_9EURO</name>
<dbReference type="PANTHER" id="PTHR33572">
    <property type="entry name" value="SPORE DEVELOPMENT REGULATOR VOSA"/>
    <property type="match status" value="1"/>
</dbReference>
<protein>
    <submittedName>
        <fullName evidence="8">Velvet factor</fullName>
    </submittedName>
</protein>
<dbReference type="Proteomes" id="UP000266188">
    <property type="component" value="Unassembled WGS sequence"/>
</dbReference>
<sequence length="280" mass="30669">MSRIPSQGGRSASDKPHLNLITRSSNEYESQMATTHQSYLLQEPPRFLLPDSHNYDPTLSYRLPMHGNARDRGMDPRQMPGGASQNPVQRIASHETQRGMGSMDSGVSSSYHDISNRRSSYSRNSVRSGGRANDADSQYSSSTATLPSPVYSDKSATFSNIPPALTQAPAQPPQTQTQSKPKQRPKSGMPMGFGKLLNHSPAPQPPPQPPAATPRHSISKSSPSRYHLHIRQQPVAARACGAGDRDRRPVDPPPIIQMLLTDFSPGSAEDKEILRDPRFT</sequence>
<dbReference type="PROSITE" id="PS51821">
    <property type="entry name" value="VELVET"/>
    <property type="match status" value="1"/>
</dbReference>
<dbReference type="PANTHER" id="PTHR33572:SF17">
    <property type="entry name" value="SEXUAL DEVELOPMENT REGULATOR VELC"/>
    <property type="match status" value="1"/>
</dbReference>
<evidence type="ECO:0000313" key="8">
    <source>
        <dbReference type="EMBL" id="RJE17567.1"/>
    </source>
</evidence>
<comment type="caution">
    <text evidence="8">The sequence shown here is derived from an EMBL/GenBank/DDBJ whole genome shotgun (WGS) entry which is preliminary data.</text>
</comment>
<feature type="compositionally biased region" description="Pro residues" evidence="6">
    <location>
        <begin position="202"/>
        <end position="212"/>
    </location>
</feature>
<feature type="compositionally biased region" description="Polar residues" evidence="6">
    <location>
        <begin position="1"/>
        <end position="10"/>
    </location>
</feature>
<dbReference type="InterPro" id="IPR021740">
    <property type="entry name" value="Velvet"/>
</dbReference>
<evidence type="ECO:0000259" key="7">
    <source>
        <dbReference type="PROSITE" id="PS51821"/>
    </source>
</evidence>
<evidence type="ECO:0000256" key="1">
    <source>
        <dbReference type="ARBA" id="ARBA00004123"/>
    </source>
</evidence>
<dbReference type="GO" id="GO:0005634">
    <property type="term" value="C:nucleus"/>
    <property type="evidence" value="ECO:0007669"/>
    <property type="project" value="UniProtKB-SubCell"/>
</dbReference>
<evidence type="ECO:0000256" key="5">
    <source>
        <dbReference type="ARBA" id="ARBA00023242"/>
    </source>
</evidence>
<dbReference type="Gene3D" id="2.60.40.3960">
    <property type="entry name" value="Velvet domain"/>
    <property type="match status" value="1"/>
</dbReference>
<feature type="region of interest" description="Disordered" evidence="6">
    <location>
        <begin position="1"/>
        <end position="254"/>
    </location>
</feature>
<keyword evidence="9" id="KW-1185">Reference proteome</keyword>
<feature type="compositionally biased region" description="Low complexity" evidence="6">
    <location>
        <begin position="117"/>
        <end position="131"/>
    </location>
</feature>
<keyword evidence="2" id="KW-0749">Sporulation</keyword>
<reference evidence="9" key="1">
    <citation type="submission" date="2017-02" db="EMBL/GenBank/DDBJ databases">
        <authorList>
            <person name="Tafer H."/>
            <person name="Lopandic K."/>
        </authorList>
    </citation>
    <scope>NUCLEOTIDE SEQUENCE [LARGE SCALE GENOMIC DNA]</scope>
    <source>
        <strain evidence="9">CBS 366.77</strain>
    </source>
</reference>
<evidence type="ECO:0000256" key="4">
    <source>
        <dbReference type="ARBA" id="ARBA00023163"/>
    </source>
</evidence>
<dbReference type="Pfam" id="PF11754">
    <property type="entry name" value="Velvet"/>
    <property type="match status" value="1"/>
</dbReference>
<accession>A0A3A2Z8F0</accession>
<dbReference type="EMBL" id="MVGC01000844">
    <property type="protein sequence ID" value="RJE17567.1"/>
    <property type="molecule type" value="Genomic_DNA"/>
</dbReference>
<feature type="compositionally biased region" description="Polar residues" evidence="6">
    <location>
        <begin position="21"/>
        <end position="40"/>
    </location>
</feature>
<dbReference type="OrthoDB" id="3056235at2759"/>
<dbReference type="AlphaFoldDB" id="A0A3A2Z8F0"/>
<dbReference type="GO" id="GO:0030435">
    <property type="term" value="P:sporulation resulting in formation of a cellular spore"/>
    <property type="evidence" value="ECO:0007669"/>
    <property type="project" value="UniProtKB-KW"/>
</dbReference>
<proteinExistence type="predicted"/>
<dbReference type="STRING" id="2070753.A0A3A2Z8F0"/>
<organism evidence="8 9">
    <name type="scientific">Aspergillus sclerotialis</name>
    <dbReference type="NCBI Taxonomy" id="2070753"/>
    <lineage>
        <taxon>Eukaryota</taxon>
        <taxon>Fungi</taxon>
        <taxon>Dikarya</taxon>
        <taxon>Ascomycota</taxon>
        <taxon>Pezizomycotina</taxon>
        <taxon>Eurotiomycetes</taxon>
        <taxon>Eurotiomycetidae</taxon>
        <taxon>Eurotiales</taxon>
        <taxon>Aspergillaceae</taxon>
        <taxon>Aspergillus</taxon>
        <taxon>Aspergillus subgen. Polypaecilum</taxon>
    </lineage>
</organism>
<keyword evidence="3" id="KW-0805">Transcription regulation</keyword>
<dbReference type="InterPro" id="IPR037525">
    <property type="entry name" value="Velvet_dom"/>
</dbReference>